<keyword evidence="3" id="KW-0813">Transport</keyword>
<reference evidence="12" key="1">
    <citation type="journal article" date="2023" name="Int J Biol">
        <title>Comparative analysis of the mitochondrial genomes of the family Mactridae (Mollusca: Venerida) and their phylogenetic implications.</title>
        <authorList>
            <person name="Ma P."/>
            <person name="Liu Y."/>
            <person name="Wang J."/>
            <person name="Chen Y."/>
            <person name="Zhang Z."/>
            <person name="Zhang T."/>
            <person name="Wang H."/>
        </authorList>
    </citation>
    <scope>NUCLEOTIDE SEQUENCE</scope>
</reference>
<feature type="transmembrane region" description="Helical" evidence="11">
    <location>
        <begin position="220"/>
        <end position="238"/>
    </location>
</feature>
<dbReference type="EMBL" id="OQ197853">
    <property type="protein sequence ID" value="WLK25947.1"/>
    <property type="molecule type" value="Genomic_DNA"/>
</dbReference>
<evidence type="ECO:0000256" key="7">
    <source>
        <dbReference type="ARBA" id="ARBA00022989"/>
    </source>
</evidence>
<feature type="transmembrane region" description="Helical" evidence="11">
    <location>
        <begin position="78"/>
        <end position="99"/>
    </location>
</feature>
<dbReference type="InterPro" id="IPR035908">
    <property type="entry name" value="F0_ATP_A_sf"/>
</dbReference>
<sequence>MALDIFSFSDFALGGESKSLGVLSFLAALSIPIFMTSVGLYWVAHCREASVVNSLFQLVDKSIISGSAIGKAPGASQLIFCEYLTLLSVCGFSSTVFVYPIITNFWIPFSVAFPFWFSSVAFTFKGISWYGSFAGTTYEGYVSSLANFALESVTVVLRVFTLALRIFLNLMIGLALVKLFFSLGALSCLLDKGLYFSTGSFGFVNMILFGLGFGLYWWDWFVAFLQVWLFTFLSVSYFDGYKINMKEVVKKK</sequence>
<keyword evidence="9 11" id="KW-0472">Membrane</keyword>
<keyword evidence="4" id="KW-0138">CF(0)</keyword>
<evidence type="ECO:0000256" key="5">
    <source>
        <dbReference type="ARBA" id="ARBA00022692"/>
    </source>
</evidence>
<keyword evidence="10" id="KW-0066">ATP synthesis</keyword>
<evidence type="ECO:0000256" key="9">
    <source>
        <dbReference type="ARBA" id="ARBA00023136"/>
    </source>
</evidence>
<feature type="transmembrane region" description="Helical" evidence="11">
    <location>
        <begin position="20"/>
        <end position="44"/>
    </location>
</feature>
<feature type="transmembrane region" description="Helical" evidence="11">
    <location>
        <begin position="193"/>
        <end position="214"/>
    </location>
</feature>
<accession>A0AA49X6I4</accession>
<keyword evidence="8" id="KW-0406">Ion transport</keyword>
<evidence type="ECO:0000313" key="12">
    <source>
        <dbReference type="EMBL" id="WLK25947.1"/>
    </source>
</evidence>
<evidence type="ECO:0000256" key="10">
    <source>
        <dbReference type="ARBA" id="ARBA00023310"/>
    </source>
</evidence>
<organism evidence="12">
    <name type="scientific">Raeta pulchella</name>
    <dbReference type="NCBI Taxonomy" id="2109557"/>
    <lineage>
        <taxon>Eukaryota</taxon>
        <taxon>Metazoa</taxon>
        <taxon>Spiralia</taxon>
        <taxon>Lophotrochozoa</taxon>
        <taxon>Mollusca</taxon>
        <taxon>Bivalvia</taxon>
        <taxon>Autobranchia</taxon>
        <taxon>Heteroconchia</taxon>
        <taxon>Euheterodonta</taxon>
        <taxon>Imparidentia</taxon>
        <taxon>Neoheterodontei</taxon>
        <taxon>Venerida</taxon>
        <taxon>Mactroidea</taxon>
        <taxon>Anatinellidae</taxon>
        <taxon>Raeta</taxon>
    </lineage>
</organism>
<dbReference type="GeneID" id="84361427"/>
<keyword evidence="12" id="KW-0496">Mitochondrion</keyword>
<dbReference type="Pfam" id="PF00119">
    <property type="entry name" value="ATP-synt_A"/>
    <property type="match status" value="1"/>
</dbReference>
<keyword evidence="6" id="KW-0375">Hydrogen ion transport</keyword>
<evidence type="ECO:0000256" key="4">
    <source>
        <dbReference type="ARBA" id="ARBA00022547"/>
    </source>
</evidence>
<dbReference type="SUPFAM" id="SSF81336">
    <property type="entry name" value="F1F0 ATP synthase subunit A"/>
    <property type="match status" value="1"/>
</dbReference>
<keyword evidence="5 11" id="KW-0812">Transmembrane</keyword>
<evidence type="ECO:0000256" key="11">
    <source>
        <dbReference type="SAM" id="Phobius"/>
    </source>
</evidence>
<evidence type="ECO:0000256" key="8">
    <source>
        <dbReference type="ARBA" id="ARBA00023065"/>
    </source>
</evidence>
<dbReference type="GO" id="GO:0045259">
    <property type="term" value="C:proton-transporting ATP synthase complex"/>
    <property type="evidence" value="ECO:0007669"/>
    <property type="project" value="UniProtKB-KW"/>
</dbReference>
<dbReference type="Gene3D" id="1.20.120.220">
    <property type="entry name" value="ATP synthase, F0 complex, subunit A"/>
    <property type="match status" value="1"/>
</dbReference>
<evidence type="ECO:0000256" key="3">
    <source>
        <dbReference type="ARBA" id="ARBA00022448"/>
    </source>
</evidence>
<name>A0AA49X6I4_9BIVA</name>
<dbReference type="RefSeq" id="YP_010939924.1">
    <property type="nucleotide sequence ID" value="NC_082224.1"/>
</dbReference>
<geneLocation type="mitochondrion" evidence="12"/>
<proteinExistence type="inferred from homology"/>
<keyword evidence="7 11" id="KW-1133">Transmembrane helix</keyword>
<dbReference type="AlphaFoldDB" id="A0AA49X6I4"/>
<evidence type="ECO:0000256" key="2">
    <source>
        <dbReference type="ARBA" id="ARBA00006810"/>
    </source>
</evidence>
<protein>
    <submittedName>
        <fullName evidence="12">ATP synthase F0 subunit 6</fullName>
    </submittedName>
</protein>
<evidence type="ECO:0000256" key="6">
    <source>
        <dbReference type="ARBA" id="ARBA00022781"/>
    </source>
</evidence>
<evidence type="ECO:0000256" key="1">
    <source>
        <dbReference type="ARBA" id="ARBA00004141"/>
    </source>
</evidence>
<feature type="transmembrane region" description="Helical" evidence="11">
    <location>
        <begin position="166"/>
        <end position="186"/>
    </location>
</feature>
<comment type="similarity">
    <text evidence="2">Belongs to the ATPase A chain family.</text>
</comment>
<feature type="transmembrane region" description="Helical" evidence="11">
    <location>
        <begin position="105"/>
        <end position="128"/>
    </location>
</feature>
<gene>
    <name evidence="12" type="primary">atp6</name>
</gene>
<dbReference type="GO" id="GO:0015986">
    <property type="term" value="P:proton motive force-driven ATP synthesis"/>
    <property type="evidence" value="ECO:0007669"/>
    <property type="project" value="InterPro"/>
</dbReference>
<feature type="transmembrane region" description="Helical" evidence="11">
    <location>
        <begin position="140"/>
        <end position="160"/>
    </location>
</feature>
<dbReference type="InterPro" id="IPR000568">
    <property type="entry name" value="ATP_synth_F0_asu"/>
</dbReference>
<comment type="subcellular location">
    <subcellularLocation>
        <location evidence="1">Membrane</location>
        <topology evidence="1">Multi-pass membrane protein</topology>
    </subcellularLocation>
</comment>
<dbReference type="GO" id="GO:0015078">
    <property type="term" value="F:proton transmembrane transporter activity"/>
    <property type="evidence" value="ECO:0007669"/>
    <property type="project" value="InterPro"/>
</dbReference>
<reference evidence="12" key="2">
    <citation type="submission" date="2023-01" db="EMBL/GenBank/DDBJ databases">
        <authorList>
            <person name="Ma P."/>
            <person name="Wang H."/>
            <person name="Liu Y."/>
        </authorList>
    </citation>
    <scope>NUCLEOTIDE SEQUENCE</scope>
</reference>